<feature type="compositionally biased region" description="Low complexity" evidence="3">
    <location>
        <begin position="18"/>
        <end position="48"/>
    </location>
</feature>
<keyword evidence="2" id="KW-0106">Calcium</keyword>
<comment type="cofactor">
    <cofactor evidence="2">
        <name>Ca(2+)</name>
        <dbReference type="ChEBI" id="CHEBI:29108"/>
    </cofactor>
</comment>
<dbReference type="AlphaFoldDB" id="A0A8J1XRV3"/>
<evidence type="ECO:0000256" key="3">
    <source>
        <dbReference type="SAM" id="MobiDB-lite"/>
    </source>
</evidence>
<sequence>MTEPAIQYQPGQQPPPQGYAQGYAPPQQYGQPQYGQPGQPGMYPQVPGGQPGAPGPVANQPNFMEKPQVSGCPPGLEYLTQIDQILVHQQVELLEVVTGFETQNKYEIKNSMGQQVYFAQEESGCCMRQCCGPGRGFTMHITDNLGQEVIRCRRPFKCCAGCCWCASAECCAYTLIVETPAGEVLGTVRQACSPWTPKFTIMDANDQTIFDVKGPCCICVGPCCTWDQEFVVTQPDSGHEVGKVSKQWSGLVKEMFTDADNFGISFPMDLDVKIKAVMIGAVFLIDLMYFQKRNNNNNHWQGDDGVMFLE</sequence>
<comment type="similarity">
    <text evidence="1 2">Belongs to the phospholipid scramblase family.</text>
</comment>
<comment type="caution">
    <text evidence="4">The sequence shown here is derived from an EMBL/GenBank/DDBJ whole genome shotgun (WGS) entry which is preliminary data.</text>
</comment>
<keyword evidence="2" id="KW-0449">Lipoprotein</keyword>
<name>A0A8J1XRV3_OWEFU</name>
<dbReference type="SUPFAM" id="SSF54518">
    <property type="entry name" value="Tubby C-terminal domain-like"/>
    <property type="match status" value="1"/>
</dbReference>
<evidence type="ECO:0000256" key="2">
    <source>
        <dbReference type="RuleBase" id="RU363116"/>
    </source>
</evidence>
<dbReference type="OrthoDB" id="191150at2759"/>
<evidence type="ECO:0000313" key="4">
    <source>
        <dbReference type="EMBL" id="CAH1776139.1"/>
    </source>
</evidence>
<dbReference type="GO" id="GO:0005886">
    <property type="term" value="C:plasma membrane"/>
    <property type="evidence" value="ECO:0007669"/>
    <property type="project" value="TreeGrafter"/>
</dbReference>
<dbReference type="Proteomes" id="UP000749559">
    <property type="component" value="Unassembled WGS sequence"/>
</dbReference>
<comment type="function">
    <text evidence="2">May mediate accelerated ATP-independent bidirectional transbilayer migration of phospholipids upon binding calcium ions that results in a loss of phospholipid asymmetry in the plasma membrane.</text>
</comment>
<feature type="region of interest" description="Disordered" evidence="3">
    <location>
        <begin position="1"/>
        <end position="61"/>
    </location>
</feature>
<dbReference type="PANTHER" id="PTHR23248:SF63">
    <property type="entry name" value="PHOSPHOLIPID SCRAMBLASE"/>
    <property type="match status" value="1"/>
</dbReference>
<accession>A0A8J1XRV3</accession>
<dbReference type="InterPro" id="IPR025659">
    <property type="entry name" value="Tubby-like_C"/>
</dbReference>
<evidence type="ECO:0000256" key="1">
    <source>
        <dbReference type="ARBA" id="ARBA00005350"/>
    </source>
</evidence>
<dbReference type="PANTHER" id="PTHR23248">
    <property type="entry name" value="PHOSPHOLIPID SCRAMBLASE-RELATED"/>
    <property type="match status" value="1"/>
</dbReference>
<keyword evidence="2" id="KW-0564">Palmitate</keyword>
<dbReference type="InterPro" id="IPR005552">
    <property type="entry name" value="Scramblase"/>
</dbReference>
<dbReference type="EMBL" id="CAIIXF020000001">
    <property type="protein sequence ID" value="CAH1776139.1"/>
    <property type="molecule type" value="Genomic_DNA"/>
</dbReference>
<proteinExistence type="inferred from homology"/>
<dbReference type="GO" id="GO:0017128">
    <property type="term" value="F:phospholipid scramblase activity"/>
    <property type="evidence" value="ECO:0007669"/>
    <property type="project" value="InterPro"/>
</dbReference>
<dbReference type="Pfam" id="PF03803">
    <property type="entry name" value="Scramblase"/>
    <property type="match status" value="1"/>
</dbReference>
<reference evidence="4" key="1">
    <citation type="submission" date="2022-03" db="EMBL/GenBank/DDBJ databases">
        <authorList>
            <person name="Martin C."/>
        </authorList>
    </citation>
    <scope>NUCLEOTIDE SEQUENCE</scope>
</reference>
<gene>
    <name evidence="4" type="ORF">OFUS_LOCUS3347</name>
</gene>
<protein>
    <recommendedName>
        <fullName evidence="2">Phospholipid scramblase</fullName>
    </recommendedName>
</protein>
<keyword evidence="5" id="KW-1185">Reference proteome</keyword>
<organism evidence="4 5">
    <name type="scientific">Owenia fusiformis</name>
    <name type="common">Polychaete worm</name>
    <dbReference type="NCBI Taxonomy" id="6347"/>
    <lineage>
        <taxon>Eukaryota</taxon>
        <taxon>Metazoa</taxon>
        <taxon>Spiralia</taxon>
        <taxon>Lophotrochozoa</taxon>
        <taxon>Annelida</taxon>
        <taxon>Polychaeta</taxon>
        <taxon>Sedentaria</taxon>
        <taxon>Canalipalpata</taxon>
        <taxon>Sabellida</taxon>
        <taxon>Oweniida</taxon>
        <taxon>Oweniidae</taxon>
        <taxon>Owenia</taxon>
    </lineage>
</organism>
<evidence type="ECO:0000313" key="5">
    <source>
        <dbReference type="Proteomes" id="UP000749559"/>
    </source>
</evidence>